<accession>A0AAD6AIU2</accession>
<proteinExistence type="predicted"/>
<feature type="region of interest" description="Disordered" evidence="1">
    <location>
        <begin position="1"/>
        <end position="94"/>
    </location>
</feature>
<sequence>EFSQVPEQRDISITPPPQLQSQDVRPEFWGIGERQLQKPKAGSAAHQAQKRSDSKPQLANGAGLFPQQIPAQSVQSSGGDERWGLGAKATTHFT</sequence>
<feature type="non-terminal residue" evidence="2">
    <location>
        <position position="1"/>
    </location>
</feature>
<evidence type="ECO:0000313" key="2">
    <source>
        <dbReference type="EMBL" id="KAJ4925486.1"/>
    </source>
</evidence>
<keyword evidence="3" id="KW-1185">Reference proteome</keyword>
<protein>
    <submittedName>
        <fullName evidence="2">Uncharacterized protein</fullName>
    </submittedName>
</protein>
<evidence type="ECO:0000313" key="3">
    <source>
        <dbReference type="Proteomes" id="UP001219934"/>
    </source>
</evidence>
<feature type="compositionally biased region" description="Polar residues" evidence="1">
    <location>
        <begin position="69"/>
        <end position="78"/>
    </location>
</feature>
<gene>
    <name evidence="2" type="ORF">JOQ06_018216</name>
</gene>
<evidence type="ECO:0000256" key="1">
    <source>
        <dbReference type="SAM" id="MobiDB-lite"/>
    </source>
</evidence>
<dbReference type="Proteomes" id="UP001219934">
    <property type="component" value="Unassembled WGS sequence"/>
</dbReference>
<name>A0AAD6AIU2_9TELE</name>
<dbReference type="AlphaFoldDB" id="A0AAD6AIU2"/>
<organism evidence="2 3">
    <name type="scientific">Pogonophryne albipinna</name>
    <dbReference type="NCBI Taxonomy" id="1090488"/>
    <lineage>
        <taxon>Eukaryota</taxon>
        <taxon>Metazoa</taxon>
        <taxon>Chordata</taxon>
        <taxon>Craniata</taxon>
        <taxon>Vertebrata</taxon>
        <taxon>Euteleostomi</taxon>
        <taxon>Actinopterygii</taxon>
        <taxon>Neopterygii</taxon>
        <taxon>Teleostei</taxon>
        <taxon>Neoteleostei</taxon>
        <taxon>Acanthomorphata</taxon>
        <taxon>Eupercaria</taxon>
        <taxon>Perciformes</taxon>
        <taxon>Notothenioidei</taxon>
        <taxon>Pogonophryne</taxon>
    </lineage>
</organism>
<reference evidence="2" key="1">
    <citation type="submission" date="2022-11" db="EMBL/GenBank/DDBJ databases">
        <title>Chromosome-level genome of Pogonophryne albipinna.</title>
        <authorList>
            <person name="Jo E."/>
        </authorList>
    </citation>
    <scope>NUCLEOTIDE SEQUENCE</scope>
    <source>
        <strain evidence="2">SGF0006</strain>
        <tissue evidence="2">Muscle</tissue>
    </source>
</reference>
<dbReference type="EMBL" id="JAPTMU010000021">
    <property type="protein sequence ID" value="KAJ4925486.1"/>
    <property type="molecule type" value="Genomic_DNA"/>
</dbReference>
<comment type="caution">
    <text evidence="2">The sequence shown here is derived from an EMBL/GenBank/DDBJ whole genome shotgun (WGS) entry which is preliminary data.</text>
</comment>
<feature type="non-terminal residue" evidence="2">
    <location>
        <position position="94"/>
    </location>
</feature>